<evidence type="ECO:0000256" key="2">
    <source>
        <dbReference type="ARBA" id="ARBA00013855"/>
    </source>
</evidence>
<dbReference type="InterPro" id="IPR055342">
    <property type="entry name" value="MreC_beta-barrel_core"/>
</dbReference>
<dbReference type="InterPro" id="IPR042177">
    <property type="entry name" value="Cell/Rod_1"/>
</dbReference>
<dbReference type="Pfam" id="PF04085">
    <property type="entry name" value="MreC"/>
    <property type="match status" value="1"/>
</dbReference>
<evidence type="ECO:0000256" key="1">
    <source>
        <dbReference type="ARBA" id="ARBA00009369"/>
    </source>
</evidence>
<name>A0A3B0TML8_9ZZZZ</name>
<dbReference type="PANTHER" id="PTHR34138:SF1">
    <property type="entry name" value="CELL SHAPE-DETERMINING PROTEIN MREC"/>
    <property type="match status" value="1"/>
</dbReference>
<feature type="domain" description="Rod shape-determining protein MreC beta-barrel core" evidence="5">
    <location>
        <begin position="120"/>
        <end position="234"/>
    </location>
</feature>
<keyword evidence="3" id="KW-0133">Cell shape</keyword>
<dbReference type="InterPro" id="IPR007221">
    <property type="entry name" value="MreC"/>
</dbReference>
<dbReference type="Gene3D" id="2.40.10.340">
    <property type="entry name" value="Rod shape-determining protein MreC, domain 1"/>
    <property type="match status" value="1"/>
</dbReference>
<dbReference type="PANTHER" id="PTHR34138">
    <property type="entry name" value="CELL SHAPE-DETERMINING PROTEIN MREC"/>
    <property type="match status" value="1"/>
</dbReference>
<comment type="similarity">
    <text evidence="1">Belongs to the MreC family.</text>
</comment>
<evidence type="ECO:0000256" key="3">
    <source>
        <dbReference type="ARBA" id="ARBA00022960"/>
    </source>
</evidence>
<proteinExistence type="inferred from homology"/>
<protein>
    <recommendedName>
        <fullName evidence="2">Cell shape-determining protein MreC</fullName>
    </recommendedName>
    <alternativeName>
        <fullName evidence="4">Cell shape protein MreC</fullName>
    </alternativeName>
</protein>
<dbReference type="InterPro" id="IPR042175">
    <property type="entry name" value="Cell/Rod_MreC_2"/>
</dbReference>
<reference evidence="6" key="1">
    <citation type="submission" date="2018-06" db="EMBL/GenBank/DDBJ databases">
        <authorList>
            <person name="Zhirakovskaya E."/>
        </authorList>
    </citation>
    <scope>NUCLEOTIDE SEQUENCE</scope>
</reference>
<evidence type="ECO:0000313" key="6">
    <source>
        <dbReference type="EMBL" id="VAW15732.1"/>
    </source>
</evidence>
<dbReference type="GO" id="GO:0008360">
    <property type="term" value="P:regulation of cell shape"/>
    <property type="evidence" value="ECO:0007669"/>
    <property type="project" value="UniProtKB-KW"/>
</dbReference>
<sequence>MGSGGGRSIYVALFLAAVVLFGLDQANHRLAANVRGLVTDMSLPVLEATSGAISTVRSLLRTTRDYSDLASEYEVLRAENRKLKAMRSEAYVVQARARAYEVLLDYVPQDGFRTIAARTIADVRSPYSRSVIVNAGHERGVSNGSAVLGEAGLVGRVVSAGQKTSRVLLVTDINSRIPVFVGADRYRALLTGTNGPNLSLMYLPASAMLNGGDLVVTSGEGRLLPEGLAIGRVAINANGQPDVVVGRPPLEASVVRILNTALAVDIDPKTTPLPAALMEVPKPDTVAAAATTAAGAEIVRTAVAEKAVAKLPPARE</sequence>
<evidence type="ECO:0000259" key="5">
    <source>
        <dbReference type="Pfam" id="PF04085"/>
    </source>
</evidence>
<organism evidence="6">
    <name type="scientific">hydrothermal vent metagenome</name>
    <dbReference type="NCBI Taxonomy" id="652676"/>
    <lineage>
        <taxon>unclassified sequences</taxon>
        <taxon>metagenomes</taxon>
        <taxon>ecological metagenomes</taxon>
    </lineage>
</organism>
<dbReference type="Gene3D" id="2.40.10.350">
    <property type="entry name" value="Rod shape-determining protein MreC, domain 2"/>
    <property type="match status" value="1"/>
</dbReference>
<gene>
    <name evidence="6" type="ORF">MNBD_ALPHA09-545</name>
</gene>
<evidence type="ECO:0000256" key="4">
    <source>
        <dbReference type="ARBA" id="ARBA00032089"/>
    </source>
</evidence>
<accession>A0A3B0TML8</accession>
<dbReference type="AlphaFoldDB" id="A0A3B0TML8"/>
<dbReference type="GO" id="GO:0005886">
    <property type="term" value="C:plasma membrane"/>
    <property type="evidence" value="ECO:0007669"/>
    <property type="project" value="TreeGrafter"/>
</dbReference>
<dbReference type="EMBL" id="UOEM01000088">
    <property type="protein sequence ID" value="VAW15732.1"/>
    <property type="molecule type" value="Genomic_DNA"/>
</dbReference>